<dbReference type="AlphaFoldDB" id="A0A2P2KKH4"/>
<keyword evidence="1" id="KW-0732">Signal</keyword>
<reference evidence="2" key="1">
    <citation type="submission" date="2018-02" db="EMBL/GenBank/DDBJ databases">
        <title>Rhizophora mucronata_Transcriptome.</title>
        <authorList>
            <person name="Meera S.P."/>
            <person name="Sreeshan A."/>
            <person name="Augustine A."/>
        </authorList>
    </citation>
    <scope>NUCLEOTIDE SEQUENCE</scope>
    <source>
        <tissue evidence="2">Leaf</tissue>
    </source>
</reference>
<name>A0A2P2KKH4_RHIMU</name>
<accession>A0A2P2KKH4</accession>
<organism evidence="2">
    <name type="scientific">Rhizophora mucronata</name>
    <name type="common">Asiatic mangrove</name>
    <dbReference type="NCBI Taxonomy" id="61149"/>
    <lineage>
        <taxon>Eukaryota</taxon>
        <taxon>Viridiplantae</taxon>
        <taxon>Streptophyta</taxon>
        <taxon>Embryophyta</taxon>
        <taxon>Tracheophyta</taxon>
        <taxon>Spermatophyta</taxon>
        <taxon>Magnoliopsida</taxon>
        <taxon>eudicotyledons</taxon>
        <taxon>Gunneridae</taxon>
        <taxon>Pentapetalae</taxon>
        <taxon>rosids</taxon>
        <taxon>fabids</taxon>
        <taxon>Malpighiales</taxon>
        <taxon>Rhizophoraceae</taxon>
        <taxon>Rhizophora</taxon>
    </lineage>
</organism>
<feature type="signal peptide" evidence="1">
    <location>
        <begin position="1"/>
        <end position="35"/>
    </location>
</feature>
<proteinExistence type="predicted"/>
<dbReference type="EMBL" id="GGEC01025726">
    <property type="protein sequence ID" value="MBX06210.1"/>
    <property type="molecule type" value="Transcribed_RNA"/>
</dbReference>
<evidence type="ECO:0000313" key="2">
    <source>
        <dbReference type="EMBL" id="MBX06210.1"/>
    </source>
</evidence>
<evidence type="ECO:0000256" key="1">
    <source>
        <dbReference type="SAM" id="SignalP"/>
    </source>
</evidence>
<sequence length="60" mass="7173">MACMHLVRWRRRIHRTMSCIWIISLVCRPSSLCLGRNSSFCYVILHRKQDHQNTNNPPHV</sequence>
<feature type="chain" id="PRO_5015185488" evidence="1">
    <location>
        <begin position="36"/>
        <end position="60"/>
    </location>
</feature>
<protein>
    <submittedName>
        <fullName evidence="2">Uncharacterized protein MANES_08G136700</fullName>
    </submittedName>
</protein>